<dbReference type="AlphaFoldDB" id="A0ABD2CB14"/>
<dbReference type="EMBL" id="JAYRBN010000058">
    <property type="protein sequence ID" value="KAL2741944.1"/>
    <property type="molecule type" value="Genomic_DNA"/>
</dbReference>
<accession>A0ABD2CB14</accession>
<organism evidence="1 2">
    <name type="scientific">Vespula maculifrons</name>
    <name type="common">Eastern yellow jacket</name>
    <name type="synonym">Wasp</name>
    <dbReference type="NCBI Taxonomy" id="7453"/>
    <lineage>
        <taxon>Eukaryota</taxon>
        <taxon>Metazoa</taxon>
        <taxon>Ecdysozoa</taxon>
        <taxon>Arthropoda</taxon>
        <taxon>Hexapoda</taxon>
        <taxon>Insecta</taxon>
        <taxon>Pterygota</taxon>
        <taxon>Neoptera</taxon>
        <taxon>Endopterygota</taxon>
        <taxon>Hymenoptera</taxon>
        <taxon>Apocrita</taxon>
        <taxon>Aculeata</taxon>
        <taxon>Vespoidea</taxon>
        <taxon>Vespidae</taxon>
        <taxon>Vespinae</taxon>
        <taxon>Vespula</taxon>
    </lineage>
</organism>
<evidence type="ECO:0000313" key="1">
    <source>
        <dbReference type="EMBL" id="KAL2741944.1"/>
    </source>
</evidence>
<evidence type="ECO:0000313" key="2">
    <source>
        <dbReference type="Proteomes" id="UP001607303"/>
    </source>
</evidence>
<proteinExistence type="predicted"/>
<comment type="caution">
    <text evidence="1">The sequence shown here is derived from an EMBL/GenBank/DDBJ whole genome shotgun (WGS) entry which is preliminary data.</text>
</comment>
<sequence length="75" mass="8188">MTYCCSGRFDSNRPGRKSNHYDLHLDTRHSGHFRGGDGTPISSATIGKPLEVFRKTERTLLISIKLAPSGRAASG</sequence>
<keyword evidence="2" id="KW-1185">Reference proteome</keyword>
<dbReference type="Proteomes" id="UP001607303">
    <property type="component" value="Unassembled WGS sequence"/>
</dbReference>
<gene>
    <name evidence="1" type="ORF">V1477_009573</name>
</gene>
<reference evidence="1 2" key="1">
    <citation type="journal article" date="2024" name="Ann. Entomol. Soc. Am.">
        <title>Genomic analyses of the southern and eastern yellowjacket wasps (Hymenoptera: Vespidae) reveal evolutionary signatures of social life.</title>
        <authorList>
            <person name="Catto M.A."/>
            <person name="Caine P.B."/>
            <person name="Orr S.E."/>
            <person name="Hunt B.G."/>
            <person name="Goodisman M.A.D."/>
        </authorList>
    </citation>
    <scope>NUCLEOTIDE SEQUENCE [LARGE SCALE GENOMIC DNA]</scope>
    <source>
        <strain evidence="1">232</strain>
        <tissue evidence="1">Head and thorax</tissue>
    </source>
</reference>
<protein>
    <submittedName>
        <fullName evidence="1">Uncharacterized protein</fullName>
    </submittedName>
</protein>
<name>A0ABD2CB14_VESMC</name>